<dbReference type="InterPro" id="IPR018062">
    <property type="entry name" value="HTH_AraC-typ_CS"/>
</dbReference>
<evidence type="ECO:0000313" key="5">
    <source>
        <dbReference type="EMBL" id="ACD74137.1"/>
    </source>
</evidence>
<dbReference type="EMBL" id="CP000888">
    <property type="protein sequence ID" value="ACD74137.1"/>
    <property type="molecule type" value="Genomic_DNA"/>
</dbReference>
<dbReference type="HOGENOM" id="CLU_049704_0_0_5"/>
<keyword evidence="3" id="KW-0804">Transcription</keyword>
<dbReference type="PRINTS" id="PR00032">
    <property type="entry name" value="HTHARAC"/>
</dbReference>
<feature type="domain" description="HTH araC/xylS-type" evidence="4">
    <location>
        <begin position="277"/>
        <end position="376"/>
    </location>
</feature>
<sequence length="440" mass="48688">MPTCGHNCALIHRLVHQPEMLYHFSLTWGEIEALAADDGSQFVERRRWPRVSQAPLGEGLTASPALVPLRFETSSLPTDQQFAAWQAHMSVLLTTHLPESAQPDDGFSVTQHVWNLDGILIVQQDTSAFHFERSANEVRFSPIDHWMITIMRSGQSWTGMNGQVVENHPGLVEIRSLGQPFSGRTLAASSTSLIIPADAFADRGGLPITCNNVALGGHRAQLLIGYLTSVEASLGKLAQGDLAGVKANLRELVFDAIAPLVEHIDEKDNVSQIALMTKARRFIQNNLASPDLTPDALGRELALSRTRLYELFETFGGVANYIRRRRMLAAHAMLADPADTRKVAEVGEVIGFDSAANFSRAFTHQFGYSPSNIRKQTATGAPATRLIYHRRLRSKAYCSRLAFSDLFFPAFFFMSAEPPKSIEFTENFHDSSANCLNYEC</sequence>
<evidence type="ECO:0000259" key="4">
    <source>
        <dbReference type="PROSITE" id="PS01124"/>
    </source>
</evidence>
<dbReference type="AlphaFoldDB" id="A0A0F6AUW3"/>
<dbReference type="InterPro" id="IPR018060">
    <property type="entry name" value="HTH_AraC"/>
</dbReference>
<dbReference type="KEGG" id="bmc:BAbS19_II06420"/>
<dbReference type="InterPro" id="IPR020449">
    <property type="entry name" value="Tscrpt_reg_AraC-type_HTH"/>
</dbReference>
<dbReference type="PANTHER" id="PTHR46796:SF6">
    <property type="entry name" value="ARAC SUBFAMILY"/>
    <property type="match status" value="1"/>
</dbReference>
<evidence type="ECO:0000313" key="6">
    <source>
        <dbReference type="Proteomes" id="UP000002565"/>
    </source>
</evidence>
<dbReference type="Proteomes" id="UP000002565">
    <property type="component" value="Chromosome 2"/>
</dbReference>
<dbReference type="PANTHER" id="PTHR46796">
    <property type="entry name" value="HTH-TYPE TRANSCRIPTIONAL ACTIVATOR RHAS-RELATED"/>
    <property type="match status" value="1"/>
</dbReference>
<dbReference type="GO" id="GO:0043565">
    <property type="term" value="F:sequence-specific DNA binding"/>
    <property type="evidence" value="ECO:0007669"/>
    <property type="project" value="InterPro"/>
</dbReference>
<evidence type="ECO:0000256" key="2">
    <source>
        <dbReference type="ARBA" id="ARBA00023125"/>
    </source>
</evidence>
<dbReference type="PROSITE" id="PS00041">
    <property type="entry name" value="HTH_ARAC_FAMILY_1"/>
    <property type="match status" value="1"/>
</dbReference>
<accession>A0A0F6AUW3</accession>
<dbReference type="SUPFAM" id="SSF46689">
    <property type="entry name" value="Homeodomain-like"/>
    <property type="match status" value="1"/>
</dbReference>
<evidence type="ECO:0000256" key="3">
    <source>
        <dbReference type="ARBA" id="ARBA00023163"/>
    </source>
</evidence>
<evidence type="ECO:0000256" key="1">
    <source>
        <dbReference type="ARBA" id="ARBA00023015"/>
    </source>
</evidence>
<dbReference type="InterPro" id="IPR009057">
    <property type="entry name" value="Homeodomain-like_sf"/>
</dbReference>
<reference evidence="5 6" key="1">
    <citation type="journal article" date="2008" name="PLoS ONE">
        <title>Genome sequence of Brucella abortus vaccine strain S19 compared to virulent strains yields candidate virulence genes.</title>
        <authorList>
            <person name="Crasta O.R."/>
            <person name="Folkerts O."/>
            <person name="Fei Z."/>
            <person name="Mane S.P."/>
            <person name="Evans C."/>
            <person name="Martino-Catt S."/>
            <person name="Bricker B."/>
            <person name="Yu G."/>
            <person name="Du L."/>
            <person name="Sobral B.W."/>
        </authorList>
    </citation>
    <scope>NUCLEOTIDE SEQUENCE [LARGE SCALE GENOMIC DNA]</scope>
    <source>
        <strain evidence="5 6">S19</strain>
    </source>
</reference>
<organism evidence="5 6">
    <name type="scientific">Brucella abortus (strain S19)</name>
    <dbReference type="NCBI Taxonomy" id="430066"/>
    <lineage>
        <taxon>Bacteria</taxon>
        <taxon>Pseudomonadati</taxon>
        <taxon>Pseudomonadota</taxon>
        <taxon>Alphaproteobacteria</taxon>
        <taxon>Hyphomicrobiales</taxon>
        <taxon>Brucellaceae</taxon>
        <taxon>Brucella/Ochrobactrum group</taxon>
        <taxon>Brucella</taxon>
    </lineage>
</organism>
<gene>
    <name evidence="5" type="ordered locus">BAbS19_II06420</name>
</gene>
<protein>
    <submittedName>
        <fullName evidence="5">Helix-turn-helix, AraC type</fullName>
    </submittedName>
</protein>
<name>A0A0F6AUW3_BRUA1</name>
<keyword evidence="2" id="KW-0238">DNA-binding</keyword>
<dbReference type="PROSITE" id="PS01124">
    <property type="entry name" value="HTH_ARAC_FAMILY_2"/>
    <property type="match status" value="1"/>
</dbReference>
<dbReference type="SMART" id="SM00342">
    <property type="entry name" value="HTH_ARAC"/>
    <property type="match status" value="1"/>
</dbReference>
<dbReference type="GO" id="GO:0003700">
    <property type="term" value="F:DNA-binding transcription factor activity"/>
    <property type="evidence" value="ECO:0007669"/>
    <property type="project" value="InterPro"/>
</dbReference>
<dbReference type="InterPro" id="IPR050204">
    <property type="entry name" value="AraC_XylS_family_regulators"/>
</dbReference>
<dbReference type="Gene3D" id="1.10.10.60">
    <property type="entry name" value="Homeodomain-like"/>
    <property type="match status" value="1"/>
</dbReference>
<proteinExistence type="predicted"/>
<keyword evidence="1" id="KW-0805">Transcription regulation</keyword>
<dbReference type="Pfam" id="PF12833">
    <property type="entry name" value="HTH_18"/>
    <property type="match status" value="1"/>
</dbReference>